<keyword evidence="2" id="KW-1185">Reference proteome</keyword>
<reference evidence="1" key="1">
    <citation type="submission" date="2021-02" db="EMBL/GenBank/DDBJ databases">
        <authorList>
            <consortium name="DOE Joint Genome Institute"/>
            <person name="Ahrendt S."/>
            <person name="Looney B.P."/>
            <person name="Miyauchi S."/>
            <person name="Morin E."/>
            <person name="Drula E."/>
            <person name="Courty P.E."/>
            <person name="Chicoki N."/>
            <person name="Fauchery L."/>
            <person name="Kohler A."/>
            <person name="Kuo A."/>
            <person name="Labutti K."/>
            <person name="Pangilinan J."/>
            <person name="Lipzen A."/>
            <person name="Riley R."/>
            <person name="Andreopoulos W."/>
            <person name="He G."/>
            <person name="Johnson J."/>
            <person name="Barry K.W."/>
            <person name="Grigoriev I.V."/>
            <person name="Nagy L."/>
            <person name="Hibbett D."/>
            <person name="Henrissat B."/>
            <person name="Matheny P.B."/>
            <person name="Labbe J."/>
            <person name="Martin F."/>
        </authorList>
    </citation>
    <scope>NUCLEOTIDE SEQUENCE</scope>
    <source>
        <strain evidence="1">FP105234-sp</strain>
    </source>
</reference>
<accession>A0ACB8S5H3</accession>
<organism evidence="1 2">
    <name type="scientific">Auriscalpium vulgare</name>
    <dbReference type="NCBI Taxonomy" id="40419"/>
    <lineage>
        <taxon>Eukaryota</taxon>
        <taxon>Fungi</taxon>
        <taxon>Dikarya</taxon>
        <taxon>Basidiomycota</taxon>
        <taxon>Agaricomycotina</taxon>
        <taxon>Agaricomycetes</taxon>
        <taxon>Russulales</taxon>
        <taxon>Auriscalpiaceae</taxon>
        <taxon>Auriscalpium</taxon>
    </lineage>
</organism>
<gene>
    <name evidence="1" type="ORF">FA95DRAFT_1486100</name>
</gene>
<dbReference type="Proteomes" id="UP000814033">
    <property type="component" value="Unassembled WGS sequence"/>
</dbReference>
<evidence type="ECO:0000313" key="1">
    <source>
        <dbReference type="EMBL" id="KAI0051136.1"/>
    </source>
</evidence>
<comment type="caution">
    <text evidence="1">The sequence shown here is derived from an EMBL/GenBank/DDBJ whole genome shotgun (WGS) entry which is preliminary data.</text>
</comment>
<proteinExistence type="predicted"/>
<name>A0ACB8S5H3_9AGAM</name>
<evidence type="ECO:0000313" key="2">
    <source>
        <dbReference type="Proteomes" id="UP000814033"/>
    </source>
</evidence>
<reference evidence="1" key="2">
    <citation type="journal article" date="2022" name="New Phytol.">
        <title>Evolutionary transition to the ectomycorrhizal habit in the genomes of a hyperdiverse lineage of mushroom-forming fungi.</title>
        <authorList>
            <person name="Looney B."/>
            <person name="Miyauchi S."/>
            <person name="Morin E."/>
            <person name="Drula E."/>
            <person name="Courty P.E."/>
            <person name="Kohler A."/>
            <person name="Kuo A."/>
            <person name="LaButti K."/>
            <person name="Pangilinan J."/>
            <person name="Lipzen A."/>
            <person name="Riley R."/>
            <person name="Andreopoulos W."/>
            <person name="He G."/>
            <person name="Johnson J."/>
            <person name="Nolan M."/>
            <person name="Tritt A."/>
            <person name="Barry K.W."/>
            <person name="Grigoriev I.V."/>
            <person name="Nagy L.G."/>
            <person name="Hibbett D."/>
            <person name="Henrissat B."/>
            <person name="Matheny P.B."/>
            <person name="Labbe J."/>
            <person name="Martin F.M."/>
        </authorList>
    </citation>
    <scope>NUCLEOTIDE SEQUENCE</scope>
    <source>
        <strain evidence="1">FP105234-sp</strain>
    </source>
</reference>
<sequence>MSRGDRVVASGNILTSMRDNYASYGVDDYYKKVGASYRNPHYPGVRQCLFSWFTCWWQRQSLAVANHNGFIVFDMACGAGEVIVALQEWWQRSLLAAQSAQTSSSTSMNPTNPTNPKPRRNAPLVIPGLGTDTPRPRVFAADPYTAEAFSKRVFLPCASLSFQQIAEGALPAALCRLPDPAASNQSSGTEEKEYESETIEMVICSFALHLIQTPSELFALLWELSTKCRWLVILAPHKKPEIKDGWGWVKWDIASWKECRITDTSGEILSDRVHCRIYKSVNITGDAD</sequence>
<protein>
    <submittedName>
        <fullName evidence="1">Uncharacterized protein</fullName>
    </submittedName>
</protein>
<dbReference type="EMBL" id="MU275855">
    <property type="protein sequence ID" value="KAI0051136.1"/>
    <property type="molecule type" value="Genomic_DNA"/>
</dbReference>